<feature type="compositionally biased region" description="Basic and acidic residues" evidence="6">
    <location>
        <begin position="1"/>
        <end position="15"/>
    </location>
</feature>
<feature type="region of interest" description="Disordered" evidence="6">
    <location>
        <begin position="1"/>
        <end position="26"/>
    </location>
</feature>
<evidence type="ECO:0000256" key="3">
    <source>
        <dbReference type="ARBA" id="ARBA00022989"/>
    </source>
</evidence>
<feature type="transmembrane region" description="Helical" evidence="7">
    <location>
        <begin position="74"/>
        <end position="94"/>
    </location>
</feature>
<feature type="transmembrane region" description="Helical" evidence="7">
    <location>
        <begin position="279"/>
        <end position="298"/>
    </location>
</feature>
<dbReference type="GO" id="GO:0046872">
    <property type="term" value="F:metal ion binding"/>
    <property type="evidence" value="ECO:0007669"/>
    <property type="project" value="UniProtKB-KW"/>
</dbReference>
<evidence type="ECO:0000256" key="5">
    <source>
        <dbReference type="PIRSR" id="PIRSR604254-1"/>
    </source>
</evidence>
<dbReference type="GO" id="GO:0038023">
    <property type="term" value="F:signaling receptor activity"/>
    <property type="evidence" value="ECO:0007669"/>
    <property type="project" value="TreeGrafter"/>
</dbReference>
<keyword evidence="2 7" id="KW-0812">Transmembrane</keyword>
<feature type="compositionally biased region" description="Basic residues" evidence="6">
    <location>
        <begin position="16"/>
        <end position="26"/>
    </location>
</feature>
<proteinExistence type="predicted"/>
<feature type="transmembrane region" description="Helical" evidence="7">
    <location>
        <begin position="220"/>
        <end position="241"/>
    </location>
</feature>
<evidence type="ECO:0000256" key="1">
    <source>
        <dbReference type="ARBA" id="ARBA00004141"/>
    </source>
</evidence>
<dbReference type="Proteomes" id="UP001055439">
    <property type="component" value="Chromosome 8"/>
</dbReference>
<keyword evidence="9" id="KW-1185">Reference proteome</keyword>
<dbReference type="AlphaFoldDB" id="A0A9E7GZ41"/>
<organism evidence="8 9">
    <name type="scientific">Musa troglodytarum</name>
    <name type="common">fe'i banana</name>
    <dbReference type="NCBI Taxonomy" id="320322"/>
    <lineage>
        <taxon>Eukaryota</taxon>
        <taxon>Viridiplantae</taxon>
        <taxon>Streptophyta</taxon>
        <taxon>Embryophyta</taxon>
        <taxon>Tracheophyta</taxon>
        <taxon>Spermatophyta</taxon>
        <taxon>Magnoliopsida</taxon>
        <taxon>Liliopsida</taxon>
        <taxon>Zingiberales</taxon>
        <taxon>Musaceae</taxon>
        <taxon>Musa</taxon>
    </lineage>
</organism>
<dbReference type="OrthoDB" id="529367at2759"/>
<keyword evidence="5" id="KW-0862">Zinc</keyword>
<comment type="subcellular location">
    <subcellularLocation>
        <location evidence="1">Membrane</location>
        <topology evidence="1">Multi-pass membrane protein</topology>
    </subcellularLocation>
</comment>
<feature type="transmembrane region" description="Helical" evidence="7">
    <location>
        <begin position="247"/>
        <end position="267"/>
    </location>
</feature>
<dbReference type="InterPro" id="IPR004254">
    <property type="entry name" value="AdipoR/HlyIII-related"/>
</dbReference>
<keyword evidence="5" id="KW-0479">Metal-binding</keyword>
<feature type="transmembrane region" description="Helical" evidence="7">
    <location>
        <begin position="184"/>
        <end position="208"/>
    </location>
</feature>
<evidence type="ECO:0000313" key="8">
    <source>
        <dbReference type="EMBL" id="URE24446.1"/>
    </source>
</evidence>
<reference evidence="8" key="1">
    <citation type="submission" date="2022-05" db="EMBL/GenBank/DDBJ databases">
        <title>The Musa troglodytarum L. genome provides insights into the mechanism of non-climacteric behaviour and enrichment of carotenoids.</title>
        <authorList>
            <person name="Wang J."/>
        </authorList>
    </citation>
    <scope>NUCLEOTIDE SEQUENCE</scope>
    <source>
        <tissue evidence="8">Leaf</tissue>
    </source>
</reference>
<dbReference type="EMBL" id="CP097510">
    <property type="protein sequence ID" value="URE24446.1"/>
    <property type="molecule type" value="Genomic_DNA"/>
</dbReference>
<evidence type="ECO:0000256" key="7">
    <source>
        <dbReference type="SAM" id="Phobius"/>
    </source>
</evidence>
<evidence type="ECO:0000256" key="2">
    <source>
        <dbReference type="ARBA" id="ARBA00022692"/>
    </source>
</evidence>
<evidence type="ECO:0000313" key="9">
    <source>
        <dbReference type="Proteomes" id="UP001055439"/>
    </source>
</evidence>
<evidence type="ECO:0000256" key="4">
    <source>
        <dbReference type="ARBA" id="ARBA00023136"/>
    </source>
</evidence>
<sequence>MDSVDQHVAMEEKLEGKRRKRKGRRKQEKEYKLLRYEELPGYMKENEFIRDHYRAEWPIKNALLSFFSWHNETLNIWTHLMGFLVFLGLTLLHLSRHVPQVAQLLGHLAWSIPTGAVENASCNLGNFFGVSQCCFLDYRVMLWFGCLLHGCGCEQEAAAFIKLSISSETAATSSPLPPPAAVRWPFFVFLGGSMFCLLCSSACHLLCCHSYRLNLFLLRMDYVGIAVMIVTSFFPPIYYIFQCDPHWQLTYLVAISAMGFVTVFTLLSPHLSTGKFRAYRALLFSGMGLFGIVPAVHAS</sequence>
<evidence type="ECO:0000256" key="6">
    <source>
        <dbReference type="SAM" id="MobiDB-lite"/>
    </source>
</evidence>
<gene>
    <name evidence="8" type="ORF">MUK42_26546</name>
</gene>
<name>A0A9E7GZ41_9LILI</name>
<dbReference type="Pfam" id="PF03006">
    <property type="entry name" value="HlyIII"/>
    <property type="match status" value="1"/>
</dbReference>
<keyword evidence="4 7" id="KW-0472">Membrane</keyword>
<keyword evidence="3 7" id="KW-1133">Transmembrane helix</keyword>
<dbReference type="PANTHER" id="PTHR20855:SF115">
    <property type="entry name" value="HEPTAHELICAL TRANSMEMBRANE PROTEIN 1"/>
    <property type="match status" value="1"/>
</dbReference>
<dbReference type="PANTHER" id="PTHR20855">
    <property type="entry name" value="ADIPOR/PROGESTIN RECEPTOR-RELATED"/>
    <property type="match status" value="1"/>
</dbReference>
<dbReference type="GO" id="GO:0016020">
    <property type="term" value="C:membrane"/>
    <property type="evidence" value="ECO:0007669"/>
    <property type="project" value="UniProtKB-SubCell"/>
</dbReference>
<feature type="binding site" evidence="5">
    <location>
        <position position="204"/>
    </location>
    <ligand>
        <name>Zn(2+)</name>
        <dbReference type="ChEBI" id="CHEBI:29105"/>
    </ligand>
</feature>
<dbReference type="GO" id="GO:0009725">
    <property type="term" value="P:response to hormone"/>
    <property type="evidence" value="ECO:0007669"/>
    <property type="project" value="UniProtKB-ARBA"/>
</dbReference>
<dbReference type="GO" id="GO:0009744">
    <property type="term" value="P:response to sucrose"/>
    <property type="evidence" value="ECO:0007669"/>
    <property type="project" value="UniProtKB-ARBA"/>
</dbReference>
<accession>A0A9E7GZ41</accession>
<protein>
    <submittedName>
        <fullName evidence="8">Hemolysin-III related</fullName>
    </submittedName>
</protein>